<proteinExistence type="inferred from homology"/>
<dbReference type="Gene3D" id="1.10.101.10">
    <property type="entry name" value="PGBD-like superfamily/PGBD"/>
    <property type="match status" value="2"/>
</dbReference>
<dbReference type="SMART" id="SM00701">
    <property type="entry name" value="PGRP"/>
    <property type="match status" value="1"/>
</dbReference>
<protein>
    <recommendedName>
        <fullName evidence="6">N-acetylmuramoyl-L-alanine amidase</fullName>
    </recommendedName>
</protein>
<dbReference type="SMART" id="SM00644">
    <property type="entry name" value="Ami_2"/>
    <property type="match status" value="1"/>
</dbReference>
<evidence type="ECO:0000313" key="4">
    <source>
        <dbReference type="EMBL" id="GCE28347.1"/>
    </source>
</evidence>
<dbReference type="PANTHER" id="PTHR11022:SF41">
    <property type="entry name" value="PEPTIDOGLYCAN-RECOGNITION PROTEIN LC-RELATED"/>
    <property type="match status" value="1"/>
</dbReference>
<dbReference type="InterPro" id="IPR006619">
    <property type="entry name" value="PGRP_domain_met/bac"/>
</dbReference>
<feature type="domain" description="N-acetylmuramoyl-L-alanine amidase" evidence="2">
    <location>
        <begin position="69"/>
        <end position="217"/>
    </location>
</feature>
<dbReference type="CDD" id="cd06583">
    <property type="entry name" value="PGRP"/>
    <property type="match status" value="1"/>
</dbReference>
<dbReference type="InterPro" id="IPR006311">
    <property type="entry name" value="TAT_signal"/>
</dbReference>
<dbReference type="OrthoDB" id="9812621at2"/>
<name>A0A402BAM9_9CHLR</name>
<reference evidence="5" key="1">
    <citation type="submission" date="2018-12" db="EMBL/GenBank/DDBJ databases">
        <title>Tengunoibacter tsumagoiensis gen. nov., sp. nov., Dictyobacter kobayashii sp. nov., D. alpinus sp. nov., and D. joshuensis sp. nov. and description of Dictyobacteraceae fam. nov. within the order Ktedonobacterales isolated from Tengu-no-mugimeshi.</title>
        <authorList>
            <person name="Wang C.M."/>
            <person name="Zheng Y."/>
            <person name="Sakai Y."/>
            <person name="Toyoda A."/>
            <person name="Minakuchi Y."/>
            <person name="Abe K."/>
            <person name="Yokota A."/>
            <person name="Yabe S."/>
        </authorList>
    </citation>
    <scope>NUCLEOTIDE SEQUENCE [LARGE SCALE GENOMIC DNA]</scope>
    <source>
        <strain evidence="5">Uno16</strain>
    </source>
</reference>
<dbReference type="GO" id="GO:0008745">
    <property type="term" value="F:N-acetylmuramoyl-L-alanine amidase activity"/>
    <property type="evidence" value="ECO:0007669"/>
    <property type="project" value="InterPro"/>
</dbReference>
<accession>A0A402BAM9</accession>
<dbReference type="AlphaFoldDB" id="A0A402BAM9"/>
<evidence type="ECO:0000259" key="2">
    <source>
        <dbReference type="SMART" id="SM00644"/>
    </source>
</evidence>
<sequence length="383" mass="41114">MEKDMLSGGSGFPERLKRRTMLKLGAGLITTFTLGGTEVWRLAHSPQTAHAAAAATPSIISCATWGARPPDVPVKVLNISAKEILIHHTVFPNTTNYTLAQAYKLARQIQNFHMDSNDWIDTGQQFTVSRGGYILEGRHKSLAALQSGKQVVEGTHCPAMNQESIGIENEGTYTAATPPETQLAALVDLCAYICVQYGLQANSIFGHMDFHSTECPGRRFYALLPALRRRVAQRLGSGASMAERNWPELRLKTSGIGVQVVQRLLNNKGYAVGVSGTFESATDAAIRRFQSSNQLPVNGHVTNQTWEKLVTSLHTGSAGAPVSALQSLLNRNGYGVGITGTFSAATASAVRQLQLLHQLPASGSVDINTWCAATGGSVRSSLL</sequence>
<evidence type="ECO:0000256" key="1">
    <source>
        <dbReference type="ARBA" id="ARBA00007553"/>
    </source>
</evidence>
<dbReference type="InterPro" id="IPR036365">
    <property type="entry name" value="PGBD-like_sf"/>
</dbReference>
<dbReference type="PROSITE" id="PS51318">
    <property type="entry name" value="TAT"/>
    <property type="match status" value="1"/>
</dbReference>
<evidence type="ECO:0000259" key="3">
    <source>
        <dbReference type="SMART" id="SM00701"/>
    </source>
</evidence>
<dbReference type="SUPFAM" id="SSF55846">
    <property type="entry name" value="N-acetylmuramoyl-L-alanine amidase-like"/>
    <property type="match status" value="1"/>
</dbReference>
<comment type="similarity">
    <text evidence="1">Belongs to the N-acetylmuramoyl-L-alanine amidase 2 family.</text>
</comment>
<dbReference type="RefSeq" id="WP_126628576.1">
    <property type="nucleotide sequence ID" value="NZ_BIFT01000001.1"/>
</dbReference>
<dbReference type="InterPro" id="IPR002477">
    <property type="entry name" value="Peptidoglycan-bd-like"/>
</dbReference>
<dbReference type="PANTHER" id="PTHR11022">
    <property type="entry name" value="PEPTIDOGLYCAN RECOGNITION PROTEIN"/>
    <property type="match status" value="1"/>
</dbReference>
<comment type="caution">
    <text evidence="4">The sequence shown here is derived from an EMBL/GenBank/DDBJ whole genome shotgun (WGS) entry which is preliminary data.</text>
</comment>
<organism evidence="4 5">
    <name type="scientific">Dictyobacter alpinus</name>
    <dbReference type="NCBI Taxonomy" id="2014873"/>
    <lineage>
        <taxon>Bacteria</taxon>
        <taxon>Bacillati</taxon>
        <taxon>Chloroflexota</taxon>
        <taxon>Ktedonobacteria</taxon>
        <taxon>Ktedonobacterales</taxon>
        <taxon>Dictyobacteraceae</taxon>
        <taxon>Dictyobacter</taxon>
    </lineage>
</organism>
<dbReference type="GO" id="GO:0008270">
    <property type="term" value="F:zinc ion binding"/>
    <property type="evidence" value="ECO:0007669"/>
    <property type="project" value="InterPro"/>
</dbReference>
<keyword evidence="5" id="KW-1185">Reference proteome</keyword>
<evidence type="ECO:0008006" key="6">
    <source>
        <dbReference type="Google" id="ProtNLM"/>
    </source>
</evidence>
<dbReference type="InterPro" id="IPR002502">
    <property type="entry name" value="Amidase_domain"/>
</dbReference>
<dbReference type="Pfam" id="PF01471">
    <property type="entry name" value="PG_binding_1"/>
    <property type="match status" value="2"/>
</dbReference>
<evidence type="ECO:0000313" key="5">
    <source>
        <dbReference type="Proteomes" id="UP000287171"/>
    </source>
</evidence>
<dbReference type="Gene3D" id="3.40.80.10">
    <property type="entry name" value="Peptidoglycan recognition protein-like"/>
    <property type="match status" value="1"/>
</dbReference>
<dbReference type="EMBL" id="BIFT01000001">
    <property type="protein sequence ID" value="GCE28347.1"/>
    <property type="molecule type" value="Genomic_DNA"/>
</dbReference>
<feature type="domain" description="Peptidoglycan recognition protein family" evidence="3">
    <location>
        <begin position="57"/>
        <end position="211"/>
    </location>
</feature>
<gene>
    <name evidence="4" type="ORF">KDA_38310</name>
</gene>
<dbReference type="Pfam" id="PF01510">
    <property type="entry name" value="Amidase_2"/>
    <property type="match status" value="1"/>
</dbReference>
<dbReference type="InterPro" id="IPR036505">
    <property type="entry name" value="Amidase/PGRP_sf"/>
</dbReference>
<dbReference type="GO" id="GO:0009253">
    <property type="term" value="P:peptidoglycan catabolic process"/>
    <property type="evidence" value="ECO:0007669"/>
    <property type="project" value="InterPro"/>
</dbReference>
<dbReference type="Proteomes" id="UP000287171">
    <property type="component" value="Unassembled WGS sequence"/>
</dbReference>
<dbReference type="SUPFAM" id="SSF47090">
    <property type="entry name" value="PGBD-like"/>
    <property type="match status" value="2"/>
</dbReference>
<dbReference type="InterPro" id="IPR036366">
    <property type="entry name" value="PGBDSf"/>
</dbReference>
<dbReference type="InterPro" id="IPR015510">
    <property type="entry name" value="PGRP"/>
</dbReference>